<dbReference type="GO" id="GO:0043175">
    <property type="term" value="F:RNA polymerase core enzyme binding"/>
    <property type="evidence" value="ECO:0007669"/>
    <property type="project" value="TreeGrafter"/>
</dbReference>
<keyword evidence="2" id="KW-0378">Hydrolase</keyword>
<dbReference type="PROSITE" id="PS51194">
    <property type="entry name" value="HELICASE_CTER"/>
    <property type="match status" value="1"/>
</dbReference>
<reference evidence="6" key="2">
    <citation type="journal article" date="2014" name="ISME J.">
        <title>Microbial stratification in low pH oxic and suboxic macroscopic growths along an acid mine drainage.</title>
        <authorList>
            <person name="Mendez-Garcia C."/>
            <person name="Mesa V."/>
            <person name="Sprenger R.R."/>
            <person name="Richter M."/>
            <person name="Diez M.S."/>
            <person name="Solano J."/>
            <person name="Bargiela R."/>
            <person name="Golyshina O.V."/>
            <person name="Manteca A."/>
            <person name="Ramos J.L."/>
            <person name="Gallego J.R."/>
            <person name="Llorente I."/>
            <person name="Martins Dos Santos V.A."/>
            <person name="Jensen O.N."/>
            <person name="Pelaez A.I."/>
            <person name="Sanchez J."/>
            <person name="Ferrer M."/>
        </authorList>
    </citation>
    <scope>NUCLEOTIDE SEQUENCE</scope>
</reference>
<dbReference type="SUPFAM" id="SSF52540">
    <property type="entry name" value="P-loop containing nucleoside triphosphate hydrolases"/>
    <property type="match status" value="1"/>
</dbReference>
<keyword evidence="4" id="KW-0067">ATP-binding</keyword>
<feature type="non-terminal residue" evidence="6">
    <location>
        <position position="133"/>
    </location>
</feature>
<proteinExistence type="predicted"/>
<dbReference type="PANTHER" id="PTHR14025:SF29">
    <property type="entry name" value="TRANSCRIPTION-REPAIR-COUPLING FACTOR"/>
    <property type="match status" value="1"/>
</dbReference>
<dbReference type="GO" id="GO:0000716">
    <property type="term" value="P:transcription-coupled nucleotide-excision repair, DNA damage recognition"/>
    <property type="evidence" value="ECO:0007669"/>
    <property type="project" value="TreeGrafter"/>
</dbReference>
<dbReference type="GO" id="GO:0005524">
    <property type="term" value="F:ATP binding"/>
    <property type="evidence" value="ECO:0007669"/>
    <property type="project" value="UniProtKB-KW"/>
</dbReference>
<evidence type="ECO:0000313" key="6">
    <source>
        <dbReference type="EMBL" id="EQD44419.1"/>
    </source>
</evidence>
<dbReference type="GO" id="GO:0003677">
    <property type="term" value="F:DNA binding"/>
    <property type="evidence" value="ECO:0007669"/>
    <property type="project" value="TreeGrafter"/>
</dbReference>
<dbReference type="Gene3D" id="3.40.50.300">
    <property type="entry name" value="P-loop containing nucleotide triphosphate hydrolases"/>
    <property type="match status" value="2"/>
</dbReference>
<evidence type="ECO:0000256" key="3">
    <source>
        <dbReference type="ARBA" id="ARBA00022806"/>
    </source>
</evidence>
<evidence type="ECO:0000256" key="4">
    <source>
        <dbReference type="ARBA" id="ARBA00022840"/>
    </source>
</evidence>
<evidence type="ECO:0000256" key="1">
    <source>
        <dbReference type="ARBA" id="ARBA00022741"/>
    </source>
</evidence>
<organism evidence="6">
    <name type="scientific">mine drainage metagenome</name>
    <dbReference type="NCBI Taxonomy" id="410659"/>
    <lineage>
        <taxon>unclassified sequences</taxon>
        <taxon>metagenomes</taxon>
        <taxon>ecological metagenomes</taxon>
    </lineage>
</organism>
<dbReference type="Pfam" id="PF00271">
    <property type="entry name" value="Helicase_C"/>
    <property type="match status" value="1"/>
</dbReference>
<dbReference type="EMBL" id="AUZX01011085">
    <property type="protein sequence ID" value="EQD44419.1"/>
    <property type="molecule type" value="Genomic_DNA"/>
</dbReference>
<sequence>MTLTATPIPRTLHMGLVGLRDMSTIETPPEDRFPVQTYVVEWDEELVQDAVHRELGRGGQVFYVHNRVQSIEATQMLLARLVPEARVAVAHGQMPEAVLERTMLGFLEGEYDVLLATTIIESGLDMPRVNTLI</sequence>
<keyword evidence="3" id="KW-0347">Helicase</keyword>
<gene>
    <name evidence="6" type="ORF">B1A_15109</name>
</gene>
<evidence type="ECO:0000256" key="2">
    <source>
        <dbReference type="ARBA" id="ARBA00022801"/>
    </source>
</evidence>
<keyword evidence="1" id="KW-0547">Nucleotide-binding</keyword>
<reference evidence="6" key="1">
    <citation type="submission" date="2013-08" db="EMBL/GenBank/DDBJ databases">
        <authorList>
            <person name="Mendez C."/>
            <person name="Richter M."/>
            <person name="Ferrer M."/>
            <person name="Sanchez J."/>
        </authorList>
    </citation>
    <scope>NUCLEOTIDE SEQUENCE</scope>
</reference>
<dbReference type="AlphaFoldDB" id="T1AUP0"/>
<name>T1AUP0_9ZZZZ</name>
<evidence type="ECO:0000259" key="5">
    <source>
        <dbReference type="PROSITE" id="PS51194"/>
    </source>
</evidence>
<dbReference type="GO" id="GO:0015616">
    <property type="term" value="F:DNA translocase activity"/>
    <property type="evidence" value="ECO:0007669"/>
    <property type="project" value="TreeGrafter"/>
</dbReference>
<protein>
    <submittedName>
        <fullName evidence="6">Transcription-repair coupling factor</fullName>
    </submittedName>
</protein>
<feature type="domain" description="Helicase C-terminal" evidence="5">
    <location>
        <begin position="34"/>
        <end position="133"/>
    </location>
</feature>
<dbReference type="InterPro" id="IPR001650">
    <property type="entry name" value="Helicase_C-like"/>
</dbReference>
<accession>T1AUP0</accession>
<comment type="caution">
    <text evidence="6">The sequence shown here is derived from an EMBL/GenBank/DDBJ whole genome shotgun (WGS) entry which is preliminary data.</text>
</comment>
<dbReference type="GO" id="GO:0004386">
    <property type="term" value="F:helicase activity"/>
    <property type="evidence" value="ECO:0007669"/>
    <property type="project" value="UniProtKB-KW"/>
</dbReference>
<dbReference type="GO" id="GO:0006355">
    <property type="term" value="P:regulation of DNA-templated transcription"/>
    <property type="evidence" value="ECO:0007669"/>
    <property type="project" value="TreeGrafter"/>
</dbReference>
<dbReference type="InterPro" id="IPR027417">
    <property type="entry name" value="P-loop_NTPase"/>
</dbReference>
<dbReference type="PANTHER" id="PTHR14025">
    <property type="entry name" value="FANCONI ANEMIA GROUP M FANCM FAMILY MEMBER"/>
    <property type="match status" value="1"/>
</dbReference>
<dbReference type="GO" id="GO:0016787">
    <property type="term" value="F:hydrolase activity"/>
    <property type="evidence" value="ECO:0007669"/>
    <property type="project" value="UniProtKB-KW"/>
</dbReference>